<evidence type="ECO:0000313" key="2">
    <source>
        <dbReference type="EMBL" id="KDQ62034.1"/>
    </source>
</evidence>
<keyword evidence="3" id="KW-1185">Reference proteome</keyword>
<dbReference type="SUPFAM" id="SSF53474">
    <property type="entry name" value="alpha/beta-Hydrolases"/>
    <property type="match status" value="1"/>
</dbReference>
<gene>
    <name evidence="2" type="ORF">JAAARDRAFT_203257</name>
</gene>
<dbReference type="OrthoDB" id="9988524at2759"/>
<proteinExistence type="predicted"/>
<dbReference type="Proteomes" id="UP000027265">
    <property type="component" value="Unassembled WGS sequence"/>
</dbReference>
<sequence length="285" mass="32650">MANRKTTKIAIPHPDEDLSIVGVLEQLEPEKPTKGRKIGLILHGTMGHKDYLFQKRLAHRLPIDSFRFDFRGNHETGGVWKQGALHEDLVDLEVVVKYLMEQYGYEVDLLVGHSRGSIVGFRWLCTSELGKNVTGYVNCSGRYRMKRMYDILPYYQPSFDAKGYYEWKVTVARKPIVGKVYPKDIEEFANWDTSLVWDKFPSDTHVLTVHGMSDERVPPYDAIIYARALGTRKSGTHNLSMIEDADHNFTNRQDEVVDAIIDWWGTVQRGEVVTGIFQTGVRGKL</sequence>
<dbReference type="Pfam" id="PF00326">
    <property type="entry name" value="Peptidase_S9"/>
    <property type="match status" value="1"/>
</dbReference>
<dbReference type="PANTHER" id="PTHR42886:SF53">
    <property type="entry name" value="ALPHA_BETA-HYDROLASES SUPERFAMILY PROTEIN"/>
    <property type="match status" value="1"/>
</dbReference>
<dbReference type="HOGENOM" id="CLU_048353_0_1_1"/>
<feature type="domain" description="Peptidase S9 prolyl oligopeptidase catalytic" evidence="1">
    <location>
        <begin position="157"/>
        <end position="264"/>
    </location>
</feature>
<dbReference type="InterPro" id="IPR029058">
    <property type="entry name" value="AB_hydrolase_fold"/>
</dbReference>
<evidence type="ECO:0000313" key="3">
    <source>
        <dbReference type="Proteomes" id="UP000027265"/>
    </source>
</evidence>
<organism evidence="2 3">
    <name type="scientific">Jaapia argillacea MUCL 33604</name>
    <dbReference type="NCBI Taxonomy" id="933084"/>
    <lineage>
        <taxon>Eukaryota</taxon>
        <taxon>Fungi</taxon>
        <taxon>Dikarya</taxon>
        <taxon>Basidiomycota</taxon>
        <taxon>Agaricomycotina</taxon>
        <taxon>Agaricomycetes</taxon>
        <taxon>Agaricomycetidae</taxon>
        <taxon>Jaapiales</taxon>
        <taxon>Jaapiaceae</taxon>
        <taxon>Jaapia</taxon>
    </lineage>
</organism>
<dbReference type="PANTHER" id="PTHR42886">
    <property type="entry name" value="RE40534P-RELATED"/>
    <property type="match status" value="1"/>
</dbReference>
<protein>
    <recommendedName>
        <fullName evidence="1">Peptidase S9 prolyl oligopeptidase catalytic domain-containing protein</fullName>
    </recommendedName>
</protein>
<dbReference type="InParanoid" id="A0A067Q4Y8"/>
<dbReference type="AlphaFoldDB" id="A0A067Q4Y8"/>
<dbReference type="InterPro" id="IPR001375">
    <property type="entry name" value="Peptidase_S9_cat"/>
</dbReference>
<evidence type="ECO:0000259" key="1">
    <source>
        <dbReference type="Pfam" id="PF00326"/>
    </source>
</evidence>
<dbReference type="EMBL" id="KL197711">
    <property type="protein sequence ID" value="KDQ62034.1"/>
    <property type="molecule type" value="Genomic_DNA"/>
</dbReference>
<dbReference type="STRING" id="933084.A0A067Q4Y8"/>
<dbReference type="Gene3D" id="3.40.50.1820">
    <property type="entry name" value="alpha/beta hydrolase"/>
    <property type="match status" value="1"/>
</dbReference>
<dbReference type="GO" id="GO:0008236">
    <property type="term" value="F:serine-type peptidase activity"/>
    <property type="evidence" value="ECO:0007669"/>
    <property type="project" value="InterPro"/>
</dbReference>
<accession>A0A067Q4Y8</accession>
<name>A0A067Q4Y8_9AGAM</name>
<reference evidence="3" key="1">
    <citation type="journal article" date="2014" name="Proc. Natl. Acad. Sci. U.S.A.">
        <title>Extensive sampling of basidiomycete genomes demonstrates inadequacy of the white-rot/brown-rot paradigm for wood decay fungi.</title>
        <authorList>
            <person name="Riley R."/>
            <person name="Salamov A.A."/>
            <person name="Brown D.W."/>
            <person name="Nagy L.G."/>
            <person name="Floudas D."/>
            <person name="Held B.W."/>
            <person name="Levasseur A."/>
            <person name="Lombard V."/>
            <person name="Morin E."/>
            <person name="Otillar R."/>
            <person name="Lindquist E.A."/>
            <person name="Sun H."/>
            <person name="LaButti K.M."/>
            <person name="Schmutz J."/>
            <person name="Jabbour D."/>
            <person name="Luo H."/>
            <person name="Baker S.E."/>
            <person name="Pisabarro A.G."/>
            <person name="Walton J.D."/>
            <person name="Blanchette R.A."/>
            <person name="Henrissat B."/>
            <person name="Martin F."/>
            <person name="Cullen D."/>
            <person name="Hibbett D.S."/>
            <person name="Grigoriev I.V."/>
        </authorList>
    </citation>
    <scope>NUCLEOTIDE SEQUENCE [LARGE SCALE GENOMIC DNA]</scope>
    <source>
        <strain evidence="3">MUCL 33604</strain>
    </source>
</reference>
<dbReference type="GO" id="GO:0006508">
    <property type="term" value="P:proteolysis"/>
    <property type="evidence" value="ECO:0007669"/>
    <property type="project" value="InterPro"/>
</dbReference>